<organism evidence="2 3">
    <name type="scientific">Clostridium bovifaecis</name>
    <dbReference type="NCBI Taxonomy" id="2184719"/>
    <lineage>
        <taxon>Bacteria</taxon>
        <taxon>Bacillati</taxon>
        <taxon>Bacillota</taxon>
        <taxon>Clostridia</taxon>
        <taxon>Eubacteriales</taxon>
        <taxon>Clostridiaceae</taxon>
        <taxon>Clostridium</taxon>
    </lineage>
</organism>
<dbReference type="InterPro" id="IPR012312">
    <property type="entry name" value="Hemerythrin-like"/>
</dbReference>
<keyword evidence="3" id="KW-1185">Reference proteome</keyword>
<sequence>MGSVLNLKRQHIEIGELIESINKLIKQNNIENDANEIAKNINILSGKVKIHLDSEDKFLYPDLLREGNDKIKSISKSYVNEMGNIAAVFMDYKNRFNTKSKILGNTDGFKKETCNVLKVLTNRLQKEDRELYPLISE</sequence>
<protein>
    <submittedName>
        <fullName evidence="2">Hemerythrin domain-containing protein</fullName>
    </submittedName>
</protein>
<accession>A0A6I6EQ90</accession>
<dbReference type="AlphaFoldDB" id="A0A6I6EQ90"/>
<evidence type="ECO:0000259" key="1">
    <source>
        <dbReference type="Pfam" id="PF01814"/>
    </source>
</evidence>
<evidence type="ECO:0000313" key="2">
    <source>
        <dbReference type="EMBL" id="QGU95892.1"/>
    </source>
</evidence>
<feature type="domain" description="Hemerythrin-like" evidence="1">
    <location>
        <begin position="6"/>
        <end position="135"/>
    </location>
</feature>
<name>A0A6I6EQ90_9CLOT</name>
<dbReference type="Pfam" id="PF01814">
    <property type="entry name" value="Hemerythrin"/>
    <property type="match status" value="1"/>
</dbReference>
<gene>
    <name evidence="2" type="ORF">GOM49_13025</name>
</gene>
<dbReference type="EMBL" id="CP046522">
    <property type="protein sequence ID" value="QGU95892.1"/>
    <property type="molecule type" value="Genomic_DNA"/>
</dbReference>
<dbReference type="Gene3D" id="1.20.120.520">
    <property type="entry name" value="nmb1532 protein domain like"/>
    <property type="match status" value="1"/>
</dbReference>
<evidence type="ECO:0000313" key="3">
    <source>
        <dbReference type="Proteomes" id="UP000422764"/>
    </source>
</evidence>
<reference evidence="2 3" key="1">
    <citation type="submission" date="2019-12" db="EMBL/GenBank/DDBJ databases">
        <title>Genome sequenceing of Clostridium bovifaecis.</title>
        <authorList>
            <person name="Yao Y."/>
        </authorList>
    </citation>
    <scope>NUCLEOTIDE SEQUENCE [LARGE SCALE GENOMIC DNA]</scope>
    <source>
        <strain evidence="2 3">BXX</strain>
    </source>
</reference>
<proteinExistence type="predicted"/>
<dbReference type="Proteomes" id="UP000422764">
    <property type="component" value="Chromosome"/>
</dbReference>